<name>A0ABV6PE32_9MICC</name>
<gene>
    <name evidence="1" type="ORF">ACFFFR_11130</name>
</gene>
<dbReference type="Proteomes" id="UP001589862">
    <property type="component" value="Unassembled WGS sequence"/>
</dbReference>
<proteinExistence type="predicted"/>
<evidence type="ECO:0000313" key="2">
    <source>
        <dbReference type="Proteomes" id="UP001589862"/>
    </source>
</evidence>
<dbReference type="RefSeq" id="WP_377460467.1">
    <property type="nucleotide sequence ID" value="NZ_JBHLUB010000032.1"/>
</dbReference>
<comment type="caution">
    <text evidence="1">The sequence shown here is derived from an EMBL/GenBank/DDBJ whole genome shotgun (WGS) entry which is preliminary data.</text>
</comment>
<protein>
    <submittedName>
        <fullName evidence="1">Uncharacterized protein</fullName>
    </submittedName>
</protein>
<accession>A0ABV6PE32</accession>
<dbReference type="EMBL" id="JBHLUB010000032">
    <property type="protein sequence ID" value="MFC0582921.1"/>
    <property type="molecule type" value="Genomic_DNA"/>
</dbReference>
<reference evidence="1 2" key="1">
    <citation type="submission" date="2024-09" db="EMBL/GenBank/DDBJ databases">
        <authorList>
            <person name="Sun Q."/>
            <person name="Mori K."/>
        </authorList>
    </citation>
    <scope>NUCLEOTIDE SEQUENCE [LARGE SCALE GENOMIC DNA]</scope>
    <source>
        <strain evidence="1 2">NCAIM B.02604</strain>
    </source>
</reference>
<evidence type="ECO:0000313" key="1">
    <source>
        <dbReference type="EMBL" id="MFC0582921.1"/>
    </source>
</evidence>
<sequence length="127" mass="14227">MLNKWNREHAPAAAARPDLWTCLEANIYGAELDQIALAADEWTGFMQPLREDLADYPFNGYLSNDIYIEMGHNTDLSGTKMFTVLFFATGQDPVKKLAMGADALTDHLQLAGVPVEKIRWETPELRG</sequence>
<organism evidence="1 2">
    <name type="scientific">Micrococcoides hystricis</name>
    <dbReference type="NCBI Taxonomy" id="1572761"/>
    <lineage>
        <taxon>Bacteria</taxon>
        <taxon>Bacillati</taxon>
        <taxon>Actinomycetota</taxon>
        <taxon>Actinomycetes</taxon>
        <taxon>Micrococcales</taxon>
        <taxon>Micrococcaceae</taxon>
        <taxon>Micrococcoides</taxon>
    </lineage>
</organism>
<keyword evidence="2" id="KW-1185">Reference proteome</keyword>